<comment type="caution">
    <text evidence="2">The sequence shown here is derived from an EMBL/GenBank/DDBJ whole genome shotgun (WGS) entry which is preliminary data.</text>
</comment>
<dbReference type="AlphaFoldDB" id="A0A7W4IPW8"/>
<evidence type="ECO:0000313" key="3">
    <source>
        <dbReference type="Proteomes" id="UP000559860"/>
    </source>
</evidence>
<name>A0A7W4IPW8_9PROT</name>
<gene>
    <name evidence="2" type="ORF">HLH36_00745</name>
</gene>
<sequence>MITIRRANALGQVQRGDVLLRCHFAFGAYQDPQHVHDGRLRAVNVGHLPADAAYVLGPERNVDIATWVADGTLTVRSDLFADESIGTGGLHLISTAAGCLSMGWRAGAAGATFVQFWFLPDDEGGTPVQEARPAFAELEEGGFRILASGFPEDDPEETGTITDGAPVVLRARARLLHAAIPQGEGACYRTTPGRALYLVVVRGAVTLESACLGPGDGARIDDEQQFIAMAGEDAVILLADTAAK</sequence>
<keyword evidence="3" id="KW-1185">Reference proteome</keyword>
<proteinExistence type="predicted"/>
<protein>
    <recommendedName>
        <fullName evidence="1">Quercetin 2,3-dioxygenase C-terminal cupin domain-containing protein</fullName>
    </recommendedName>
</protein>
<dbReference type="RefSeq" id="WP_182984923.1">
    <property type="nucleotide sequence ID" value="NZ_JABEQD010000001.1"/>
</dbReference>
<dbReference type="InterPro" id="IPR011051">
    <property type="entry name" value="RmlC_Cupin_sf"/>
</dbReference>
<dbReference type="Proteomes" id="UP000559860">
    <property type="component" value="Unassembled WGS sequence"/>
</dbReference>
<evidence type="ECO:0000259" key="1">
    <source>
        <dbReference type="Pfam" id="PF17954"/>
    </source>
</evidence>
<dbReference type="InterPro" id="IPR041602">
    <property type="entry name" value="Quercetinase_C"/>
</dbReference>
<dbReference type="Pfam" id="PF17954">
    <property type="entry name" value="Pirin_C_2"/>
    <property type="match status" value="1"/>
</dbReference>
<evidence type="ECO:0000313" key="2">
    <source>
        <dbReference type="EMBL" id="MBB2166896.1"/>
    </source>
</evidence>
<dbReference type="SUPFAM" id="SSF51182">
    <property type="entry name" value="RmlC-like cupins"/>
    <property type="match status" value="1"/>
</dbReference>
<organism evidence="2 3">
    <name type="scientific">Gluconacetobacter aggeris</name>
    <dbReference type="NCBI Taxonomy" id="1286186"/>
    <lineage>
        <taxon>Bacteria</taxon>
        <taxon>Pseudomonadati</taxon>
        <taxon>Pseudomonadota</taxon>
        <taxon>Alphaproteobacteria</taxon>
        <taxon>Acetobacterales</taxon>
        <taxon>Acetobacteraceae</taxon>
        <taxon>Gluconacetobacter</taxon>
    </lineage>
</organism>
<dbReference type="InterPro" id="IPR014710">
    <property type="entry name" value="RmlC-like_jellyroll"/>
</dbReference>
<accession>A0A7W4IPW8</accession>
<dbReference type="PANTHER" id="PTHR43212:SF3">
    <property type="entry name" value="QUERCETIN 2,3-DIOXYGENASE"/>
    <property type="match status" value="1"/>
</dbReference>
<dbReference type="EMBL" id="JABEQD010000001">
    <property type="protein sequence ID" value="MBB2166896.1"/>
    <property type="molecule type" value="Genomic_DNA"/>
</dbReference>
<dbReference type="InterPro" id="IPR012093">
    <property type="entry name" value="Pirin"/>
</dbReference>
<dbReference type="Gene3D" id="2.60.120.10">
    <property type="entry name" value="Jelly Rolls"/>
    <property type="match status" value="2"/>
</dbReference>
<feature type="domain" description="Quercetin 2,3-dioxygenase C-terminal cupin" evidence="1">
    <location>
        <begin position="166"/>
        <end position="240"/>
    </location>
</feature>
<dbReference type="PANTHER" id="PTHR43212">
    <property type="entry name" value="QUERCETIN 2,3-DIOXYGENASE"/>
    <property type="match status" value="1"/>
</dbReference>
<reference evidence="2 3" key="1">
    <citation type="submission" date="2020-04" db="EMBL/GenBank/DDBJ databases">
        <title>Description of novel Gluconacetobacter.</title>
        <authorList>
            <person name="Sombolestani A."/>
        </authorList>
    </citation>
    <scope>NUCLEOTIDE SEQUENCE [LARGE SCALE GENOMIC DNA]</scope>
    <source>
        <strain evidence="2 3">LMG 27801</strain>
    </source>
</reference>